<reference evidence="3" key="1">
    <citation type="journal article" date="2011" name="Stand. Genomic Sci.">
        <title>Genome sequence of the filamentous, gliding Thiothrix nivea neotype strain (JP2(T)).</title>
        <authorList>
            <person name="Lapidus A."/>
            <person name="Nolan M."/>
            <person name="Lucas S."/>
            <person name="Glavina Del Rio T."/>
            <person name="Tice H."/>
            <person name="Cheng J.F."/>
            <person name="Tapia R."/>
            <person name="Han C."/>
            <person name="Goodwin L."/>
            <person name="Pitluck S."/>
            <person name="Liolios K."/>
            <person name="Pagani I."/>
            <person name="Ivanova N."/>
            <person name="Huntemann M."/>
            <person name="Mavromatis K."/>
            <person name="Mikhailova N."/>
            <person name="Pati A."/>
            <person name="Chen A."/>
            <person name="Palaniappan K."/>
            <person name="Land M."/>
            <person name="Brambilla E.M."/>
            <person name="Rohde M."/>
            <person name="Abt B."/>
            <person name="Verbarg S."/>
            <person name="Goker M."/>
            <person name="Bristow J."/>
            <person name="Eisen J.A."/>
            <person name="Markowitz V."/>
            <person name="Hugenholtz P."/>
            <person name="Kyrpides N.C."/>
            <person name="Klenk H.P."/>
            <person name="Woyke T."/>
        </authorList>
    </citation>
    <scope>NUCLEOTIDE SEQUENCE [LARGE SCALE GENOMIC DNA]</scope>
    <source>
        <strain evidence="3">ATCC 35100 / DSM 5205 / JP2</strain>
    </source>
</reference>
<dbReference type="Proteomes" id="UP000005317">
    <property type="component" value="Unassembled WGS sequence"/>
</dbReference>
<evidence type="ECO:0000313" key="2">
    <source>
        <dbReference type="EMBL" id="EIJ33992.1"/>
    </source>
</evidence>
<dbReference type="OrthoDB" id="8431028at2"/>
<proteinExistence type="predicted"/>
<sequence length="288" mass="32047" precursor="true">MHSISRVGIILLGISLLSLNAAAFTTPKGYAKLPVSYSPVPKLKVRVEQQKNAVIAKLPNGKTQLLGEMPDVPEGSQEIDGLLLQDDFNFDGLGDVAVLDGVGYGGVNLFYRLYLWDKAAGTFQEFKETISNPTLTKETKTLSTGQRSGPRWYTTDYRFRNNKPYVYSESAMVGSEGDLYFAKLYNSAGKILKKVVAETQDPSSIDGKTPAAVRKIVVAKAPLYDKPDADSKTRMYLIKGDKPTLLDYRENEDGSEWFLIRFNGKKRVEKWVEWSAFEAEESAPKGTH</sequence>
<dbReference type="InterPro" id="IPR058087">
    <property type="entry name" value="XAC2610_dom"/>
</dbReference>
<organism evidence="2 3">
    <name type="scientific">Thiothrix nivea (strain ATCC 35100 / DSM 5205 / JP2)</name>
    <dbReference type="NCBI Taxonomy" id="870187"/>
    <lineage>
        <taxon>Bacteria</taxon>
        <taxon>Pseudomonadati</taxon>
        <taxon>Pseudomonadota</taxon>
        <taxon>Gammaproteobacteria</taxon>
        <taxon>Thiotrichales</taxon>
        <taxon>Thiotrichaceae</taxon>
        <taxon>Thiothrix</taxon>
    </lineage>
</organism>
<feature type="signal peptide" evidence="1">
    <location>
        <begin position="1"/>
        <end position="23"/>
    </location>
</feature>
<evidence type="ECO:0000256" key="1">
    <source>
        <dbReference type="SAM" id="SignalP"/>
    </source>
</evidence>
<accession>A0A656HCU2</accession>
<keyword evidence="3" id="KW-1185">Reference proteome</keyword>
<keyword evidence="1" id="KW-0732">Signal</keyword>
<dbReference type="AlphaFoldDB" id="A0A656HCU2"/>
<feature type="chain" id="PRO_5025045833" evidence="1">
    <location>
        <begin position="24"/>
        <end position="288"/>
    </location>
</feature>
<gene>
    <name evidence="2" type="ORF">Thini_1389</name>
</gene>
<dbReference type="NCBIfam" id="NF047539">
    <property type="entry name" value="XAC2610_fam"/>
    <property type="match status" value="1"/>
</dbReference>
<dbReference type="EMBL" id="JH651384">
    <property type="protein sequence ID" value="EIJ33992.1"/>
    <property type="molecule type" value="Genomic_DNA"/>
</dbReference>
<dbReference type="RefSeq" id="WP_002707935.1">
    <property type="nucleotide sequence ID" value="NZ_JH651384.1"/>
</dbReference>
<name>A0A656HCU2_THINJ</name>
<evidence type="ECO:0000313" key="3">
    <source>
        <dbReference type="Proteomes" id="UP000005317"/>
    </source>
</evidence>
<protein>
    <submittedName>
        <fullName evidence="2">Uncharacterized protein</fullName>
    </submittedName>
</protein>